<dbReference type="Pfam" id="PF16208">
    <property type="entry name" value="Keratin_2_head"/>
    <property type="match status" value="1"/>
</dbReference>
<organism evidence="2 3">
    <name type="scientific">Podarcis muralis</name>
    <name type="common">Wall lizard</name>
    <name type="synonym">Lacerta muralis</name>
    <dbReference type="NCBI Taxonomy" id="64176"/>
    <lineage>
        <taxon>Eukaryota</taxon>
        <taxon>Metazoa</taxon>
        <taxon>Chordata</taxon>
        <taxon>Craniata</taxon>
        <taxon>Vertebrata</taxon>
        <taxon>Euteleostomi</taxon>
        <taxon>Lepidosauria</taxon>
        <taxon>Squamata</taxon>
        <taxon>Bifurcata</taxon>
        <taxon>Unidentata</taxon>
        <taxon>Episquamata</taxon>
        <taxon>Laterata</taxon>
        <taxon>Lacertibaenia</taxon>
        <taxon>Lacertidae</taxon>
        <taxon>Podarcis</taxon>
    </lineage>
</organism>
<protein>
    <recommendedName>
        <fullName evidence="1">Keratin type II head domain-containing protein</fullName>
    </recommendedName>
</protein>
<dbReference type="GO" id="GO:0030280">
    <property type="term" value="F:structural constituent of skin epidermis"/>
    <property type="evidence" value="ECO:0007669"/>
    <property type="project" value="TreeGrafter"/>
</dbReference>
<dbReference type="PANTHER" id="PTHR45616:SF19">
    <property type="entry name" value="KERATIN 90"/>
    <property type="match status" value="1"/>
</dbReference>
<name>A0A670KC01_PODMU</name>
<reference evidence="2" key="3">
    <citation type="submission" date="2025-09" db="UniProtKB">
        <authorList>
            <consortium name="Ensembl"/>
        </authorList>
    </citation>
    <scope>IDENTIFICATION</scope>
</reference>
<evidence type="ECO:0000259" key="1">
    <source>
        <dbReference type="Pfam" id="PF16208"/>
    </source>
</evidence>
<evidence type="ECO:0000313" key="2">
    <source>
        <dbReference type="Ensembl" id="ENSPMRP00000034998.1"/>
    </source>
</evidence>
<dbReference type="PANTHER" id="PTHR45616">
    <property type="entry name" value="GATA-TYPE DOMAIN-CONTAINING PROTEIN"/>
    <property type="match status" value="1"/>
</dbReference>
<sequence length="177" mass="19409">MATLRQLYMANSIHGRRRFSSASDICGLSRCRLSASSISQPGGRSGIGGYSTRSLSTIGGIRRISCVGGYQIGGYGGLGAGHHITYGGQSYCGIPRSYVELRNYAGSGQNDHFHEVSINERLLKPLCIGVDPEIQKIRTKEKEQMKSLNNQFACFIDQVRRPGASAVRRHFRVTWPA</sequence>
<keyword evidence="3" id="KW-1185">Reference proteome</keyword>
<accession>A0A670KC01</accession>
<dbReference type="GeneTree" id="ENSGT00940000162738"/>
<dbReference type="Proteomes" id="UP000472272">
    <property type="component" value="Chromosome 2"/>
</dbReference>
<proteinExistence type="predicted"/>
<dbReference type="GO" id="GO:0045109">
    <property type="term" value="P:intermediate filament organization"/>
    <property type="evidence" value="ECO:0007669"/>
    <property type="project" value="TreeGrafter"/>
</dbReference>
<reference evidence="2" key="2">
    <citation type="submission" date="2025-08" db="UniProtKB">
        <authorList>
            <consortium name="Ensembl"/>
        </authorList>
    </citation>
    <scope>IDENTIFICATION</scope>
</reference>
<dbReference type="OMA" id="QSVWCSG"/>
<dbReference type="InterPro" id="IPR032444">
    <property type="entry name" value="Keratin_2_head"/>
</dbReference>
<dbReference type="Ensembl" id="ENSPMRT00000037109.1">
    <property type="protein sequence ID" value="ENSPMRP00000034998.1"/>
    <property type="gene ID" value="ENSPMRG00000022646.1"/>
</dbReference>
<dbReference type="GO" id="GO:0005615">
    <property type="term" value="C:extracellular space"/>
    <property type="evidence" value="ECO:0007669"/>
    <property type="project" value="TreeGrafter"/>
</dbReference>
<dbReference type="AlphaFoldDB" id="A0A670KC01"/>
<dbReference type="GO" id="GO:0031424">
    <property type="term" value="P:keratinization"/>
    <property type="evidence" value="ECO:0007669"/>
    <property type="project" value="TreeGrafter"/>
</dbReference>
<feature type="domain" description="Keratin type II head" evidence="1">
    <location>
        <begin position="69"/>
        <end position="137"/>
    </location>
</feature>
<evidence type="ECO:0000313" key="3">
    <source>
        <dbReference type="Proteomes" id="UP000472272"/>
    </source>
</evidence>
<reference evidence="2 3" key="1">
    <citation type="journal article" date="2019" name="Proc. Natl. Acad. Sci. U.S.A.">
        <title>Regulatory changes in pterin and carotenoid genes underlie balanced color polymorphisms in the wall lizard.</title>
        <authorList>
            <person name="Andrade P."/>
            <person name="Pinho C."/>
            <person name="Perez I de Lanuza G."/>
            <person name="Afonso S."/>
            <person name="Brejcha J."/>
            <person name="Rubin C.J."/>
            <person name="Wallerman O."/>
            <person name="Pereira P."/>
            <person name="Sabatino S.J."/>
            <person name="Bellati A."/>
            <person name="Pellitteri-Rosa D."/>
            <person name="Bosakova Z."/>
            <person name="Bunikis I."/>
            <person name="Carretero M.A."/>
            <person name="Feiner N."/>
            <person name="Marsik P."/>
            <person name="Pauperio F."/>
            <person name="Salvi D."/>
            <person name="Soler L."/>
            <person name="While G.M."/>
            <person name="Uller T."/>
            <person name="Font E."/>
            <person name="Andersson L."/>
            <person name="Carneiro M."/>
        </authorList>
    </citation>
    <scope>NUCLEOTIDE SEQUENCE</scope>
</reference>
<dbReference type="GO" id="GO:0045095">
    <property type="term" value="C:keratin filament"/>
    <property type="evidence" value="ECO:0007669"/>
    <property type="project" value="TreeGrafter"/>
</dbReference>